<dbReference type="PANTHER" id="PTHR46104:SF1">
    <property type="entry name" value="GENE 9195-RELATED"/>
    <property type="match status" value="1"/>
</dbReference>
<evidence type="ECO:0000313" key="1">
    <source>
        <dbReference type="EnsemblProtists" id="PYU1_T005828"/>
    </source>
</evidence>
<dbReference type="EMBL" id="GL376573">
    <property type="status" value="NOT_ANNOTATED_CDS"/>
    <property type="molecule type" value="Genomic_DNA"/>
</dbReference>
<reference evidence="1" key="3">
    <citation type="submission" date="2015-02" db="UniProtKB">
        <authorList>
            <consortium name="EnsemblProtists"/>
        </authorList>
    </citation>
    <scope>IDENTIFICATION</scope>
    <source>
        <strain evidence="1">DAOM BR144</strain>
    </source>
</reference>
<reference evidence="2" key="1">
    <citation type="journal article" date="2010" name="Genome Biol.">
        <title>Genome sequence of the necrotrophic plant pathogen Pythium ultimum reveals original pathogenicity mechanisms and effector repertoire.</title>
        <authorList>
            <person name="Levesque C.A."/>
            <person name="Brouwer H."/>
            <person name="Cano L."/>
            <person name="Hamilton J.P."/>
            <person name="Holt C."/>
            <person name="Huitema E."/>
            <person name="Raffaele S."/>
            <person name="Robideau G.P."/>
            <person name="Thines M."/>
            <person name="Win J."/>
            <person name="Zerillo M.M."/>
            <person name="Beakes G.W."/>
            <person name="Boore J.L."/>
            <person name="Busam D."/>
            <person name="Dumas B."/>
            <person name="Ferriera S."/>
            <person name="Fuerstenberg S.I."/>
            <person name="Gachon C.M."/>
            <person name="Gaulin E."/>
            <person name="Govers F."/>
            <person name="Grenville-Briggs L."/>
            <person name="Horner N."/>
            <person name="Hostetler J."/>
            <person name="Jiang R.H."/>
            <person name="Johnson J."/>
            <person name="Krajaejun T."/>
            <person name="Lin H."/>
            <person name="Meijer H.J."/>
            <person name="Moore B."/>
            <person name="Morris P."/>
            <person name="Phuntmart V."/>
            <person name="Puiu D."/>
            <person name="Shetty J."/>
            <person name="Stajich J.E."/>
            <person name="Tripathy S."/>
            <person name="Wawra S."/>
            <person name="van West P."/>
            <person name="Whitty B.R."/>
            <person name="Coutinho P.M."/>
            <person name="Henrissat B."/>
            <person name="Martin F."/>
            <person name="Thomas P.D."/>
            <person name="Tyler B.M."/>
            <person name="De Vries R.P."/>
            <person name="Kamoun S."/>
            <person name="Yandell M."/>
            <person name="Tisserat N."/>
            <person name="Buell C.R."/>
        </authorList>
    </citation>
    <scope>NUCLEOTIDE SEQUENCE</scope>
    <source>
        <strain evidence="2">DAOM:BR144</strain>
    </source>
</reference>
<dbReference type="EnsemblProtists" id="PYU1_T005828">
    <property type="protein sequence ID" value="PYU1_T005828"/>
    <property type="gene ID" value="PYU1_G005816"/>
</dbReference>
<protein>
    <recommendedName>
        <fullName evidence="3">Tyrosine-protein kinase ephrin type A/B receptor-like domain-containing protein</fullName>
    </recommendedName>
</protein>
<dbReference type="AlphaFoldDB" id="K3WLI6"/>
<evidence type="ECO:0000313" key="2">
    <source>
        <dbReference type="Proteomes" id="UP000019132"/>
    </source>
</evidence>
<dbReference type="PANTHER" id="PTHR46104">
    <property type="entry name" value="GENE 9195-RELATED-RELATED"/>
    <property type="match status" value="1"/>
</dbReference>
<proteinExistence type="predicted"/>
<accession>K3WLI6</accession>
<dbReference type="SMART" id="SM01411">
    <property type="entry name" value="Ephrin_rec_like"/>
    <property type="match status" value="2"/>
</dbReference>
<sequence>MVSQFVSSPMINFEVCMETKVKMYMGIQPSPVKCPRGKYRPPGAGTGWSECVKCPRGVYGDSPGLTSSDCTAKCPKGTYNDRPGGKSILDCSPCPPGTYGSSPGLTTRACSGPCPYGKYSLREGLQSVSECEDCPPNYRGPNGRRGNDPYHGMEGGYPCDRYIDGKTILTGRDNNIMAVREAYLASNRQPRNQVNNNQFPT</sequence>
<dbReference type="OMA" id="ISDCMDC"/>
<organism evidence="1 2">
    <name type="scientific">Globisporangium ultimum (strain ATCC 200006 / CBS 805.95 / DAOM BR144)</name>
    <name type="common">Pythium ultimum</name>
    <dbReference type="NCBI Taxonomy" id="431595"/>
    <lineage>
        <taxon>Eukaryota</taxon>
        <taxon>Sar</taxon>
        <taxon>Stramenopiles</taxon>
        <taxon>Oomycota</taxon>
        <taxon>Peronosporomycetes</taxon>
        <taxon>Pythiales</taxon>
        <taxon>Pythiaceae</taxon>
        <taxon>Globisporangium</taxon>
    </lineage>
</organism>
<keyword evidence="2" id="KW-1185">Reference proteome</keyword>
<dbReference type="eggNOG" id="ENOG502SNTV">
    <property type="taxonomic scope" value="Eukaryota"/>
</dbReference>
<dbReference type="HOGENOM" id="CLU_098848_0_0_1"/>
<dbReference type="Gene3D" id="2.10.50.10">
    <property type="entry name" value="Tumor Necrosis Factor Receptor, subunit A, domain 2"/>
    <property type="match status" value="2"/>
</dbReference>
<dbReference type="VEuPathDB" id="FungiDB:PYU1_G005816"/>
<dbReference type="InterPro" id="IPR009030">
    <property type="entry name" value="Growth_fac_rcpt_cys_sf"/>
</dbReference>
<dbReference type="SUPFAM" id="SSF57184">
    <property type="entry name" value="Growth factor receptor domain"/>
    <property type="match status" value="1"/>
</dbReference>
<dbReference type="InParanoid" id="K3WLI6"/>
<evidence type="ECO:0008006" key="3">
    <source>
        <dbReference type="Google" id="ProtNLM"/>
    </source>
</evidence>
<reference evidence="2" key="2">
    <citation type="submission" date="2010-04" db="EMBL/GenBank/DDBJ databases">
        <authorList>
            <person name="Buell R."/>
            <person name="Hamilton J."/>
            <person name="Hostetler J."/>
        </authorList>
    </citation>
    <scope>NUCLEOTIDE SEQUENCE [LARGE SCALE GENOMIC DNA]</scope>
    <source>
        <strain evidence="2">DAOM:BR144</strain>
    </source>
</reference>
<name>K3WLI6_GLOUD</name>
<dbReference type="Proteomes" id="UP000019132">
    <property type="component" value="Unassembled WGS sequence"/>
</dbReference>